<proteinExistence type="predicted"/>
<name>A0A7J7Y052_MYOMY</name>
<evidence type="ECO:0000313" key="3">
    <source>
        <dbReference type="Proteomes" id="UP000527355"/>
    </source>
</evidence>
<feature type="compositionally biased region" description="Low complexity" evidence="1">
    <location>
        <begin position="90"/>
        <end position="112"/>
    </location>
</feature>
<dbReference type="EMBL" id="JABWUV010000005">
    <property type="protein sequence ID" value="KAF6355195.1"/>
    <property type="molecule type" value="Genomic_DNA"/>
</dbReference>
<dbReference type="Proteomes" id="UP000527355">
    <property type="component" value="Unassembled WGS sequence"/>
</dbReference>
<dbReference type="AlphaFoldDB" id="A0A7J7Y052"/>
<keyword evidence="3" id="KW-1185">Reference proteome</keyword>
<accession>A0A7J7Y052</accession>
<gene>
    <name evidence="2" type="ORF">mMyoMyo1_011385</name>
</gene>
<reference evidence="2 3" key="1">
    <citation type="journal article" date="2020" name="Nature">
        <title>Six reference-quality genomes reveal evolution of bat adaptations.</title>
        <authorList>
            <person name="Jebb D."/>
            <person name="Huang Z."/>
            <person name="Pippel M."/>
            <person name="Hughes G.M."/>
            <person name="Lavrichenko K."/>
            <person name="Devanna P."/>
            <person name="Winkler S."/>
            <person name="Jermiin L.S."/>
            <person name="Skirmuntt E.C."/>
            <person name="Katzourakis A."/>
            <person name="Burkitt-Gray L."/>
            <person name="Ray D.A."/>
            <person name="Sullivan K.A.M."/>
            <person name="Roscito J.G."/>
            <person name="Kirilenko B.M."/>
            <person name="Davalos L.M."/>
            <person name="Corthals A.P."/>
            <person name="Power M.L."/>
            <person name="Jones G."/>
            <person name="Ransome R.D."/>
            <person name="Dechmann D.K.N."/>
            <person name="Locatelli A.G."/>
            <person name="Puechmaille S.J."/>
            <person name="Fedrigo O."/>
            <person name="Jarvis E.D."/>
            <person name="Hiller M."/>
            <person name="Vernes S.C."/>
            <person name="Myers E.W."/>
            <person name="Teeling E.C."/>
        </authorList>
    </citation>
    <scope>NUCLEOTIDE SEQUENCE [LARGE SCALE GENOMIC DNA]</scope>
    <source>
        <strain evidence="2">MMyoMyo1</strain>
        <tissue evidence="2">Flight muscle</tissue>
    </source>
</reference>
<protein>
    <submittedName>
        <fullName evidence="2">Uncharacterized protein</fullName>
    </submittedName>
</protein>
<feature type="region of interest" description="Disordered" evidence="1">
    <location>
        <begin position="1"/>
        <end position="46"/>
    </location>
</feature>
<feature type="compositionally biased region" description="Polar residues" evidence="1">
    <location>
        <begin position="144"/>
        <end position="153"/>
    </location>
</feature>
<feature type="region of interest" description="Disordered" evidence="1">
    <location>
        <begin position="59"/>
        <end position="162"/>
    </location>
</feature>
<evidence type="ECO:0000256" key="1">
    <source>
        <dbReference type="SAM" id="MobiDB-lite"/>
    </source>
</evidence>
<evidence type="ECO:0000313" key="2">
    <source>
        <dbReference type="EMBL" id="KAF6355195.1"/>
    </source>
</evidence>
<comment type="caution">
    <text evidence="2">The sequence shown here is derived from an EMBL/GenBank/DDBJ whole genome shotgun (WGS) entry which is preliminary data.</text>
</comment>
<organism evidence="2 3">
    <name type="scientific">Myotis myotis</name>
    <name type="common">Greater mouse-eared bat</name>
    <name type="synonym">Vespertilio myotis</name>
    <dbReference type="NCBI Taxonomy" id="51298"/>
    <lineage>
        <taxon>Eukaryota</taxon>
        <taxon>Metazoa</taxon>
        <taxon>Chordata</taxon>
        <taxon>Craniata</taxon>
        <taxon>Vertebrata</taxon>
        <taxon>Euteleostomi</taxon>
        <taxon>Mammalia</taxon>
        <taxon>Eutheria</taxon>
        <taxon>Laurasiatheria</taxon>
        <taxon>Chiroptera</taxon>
        <taxon>Yangochiroptera</taxon>
        <taxon>Vespertilionidae</taxon>
        <taxon>Myotis</taxon>
    </lineage>
</organism>
<sequence length="162" mass="16545">MRPKLTPVRAGAGSGAGGQGGEERMWGWRAAPAPGGGGTLGTGSWRGSLRWLPGTLGMGNITAPVSRSQSPLRKHGTPRPASGGGGLPGGPSASLPAGKAPAAGPPGTLTSAQRLPPGCYRWRLRRYPGRGLRGGPPALKADSSFINWPSLNNQRKRSSVPQ</sequence>